<evidence type="ECO:0000313" key="4">
    <source>
        <dbReference type="Proteomes" id="UP001321473"/>
    </source>
</evidence>
<feature type="transmembrane region" description="Helical" evidence="2">
    <location>
        <begin position="111"/>
        <end position="132"/>
    </location>
</feature>
<protein>
    <submittedName>
        <fullName evidence="3">Uncharacterized protein</fullName>
    </submittedName>
</protein>
<dbReference type="EMBL" id="JARKHS020018711">
    <property type="protein sequence ID" value="KAK8772191.1"/>
    <property type="molecule type" value="Genomic_DNA"/>
</dbReference>
<name>A0AAQ4EBN9_AMBAM</name>
<keyword evidence="2" id="KW-1133">Transmembrane helix</keyword>
<dbReference type="AlphaFoldDB" id="A0AAQ4EBN9"/>
<feature type="region of interest" description="Disordered" evidence="1">
    <location>
        <begin position="77"/>
        <end position="103"/>
    </location>
</feature>
<evidence type="ECO:0000256" key="1">
    <source>
        <dbReference type="SAM" id="MobiDB-lite"/>
    </source>
</evidence>
<reference evidence="3 4" key="1">
    <citation type="journal article" date="2023" name="Arcadia Sci">
        <title>De novo assembly of a long-read Amblyomma americanum tick genome.</title>
        <authorList>
            <person name="Chou S."/>
            <person name="Poskanzer K.E."/>
            <person name="Rollins M."/>
            <person name="Thuy-Boun P.S."/>
        </authorList>
    </citation>
    <scope>NUCLEOTIDE SEQUENCE [LARGE SCALE GENOMIC DNA]</scope>
    <source>
        <strain evidence="3">F_SG_1</strain>
        <tissue evidence="3">Salivary glands</tissue>
    </source>
</reference>
<gene>
    <name evidence="3" type="ORF">V5799_024567</name>
</gene>
<sequence length="193" mass="20557">MSELLFRNLGLIAPAVVLVWPRELITWRSAQKDPVCGLTGKPCPSALGSACRGRRLSRTSVDRKVRTARAFCQQHRRTARSSSLPAPALTRMDSTEADSGEDVQLERPRNAVLLGCSAASIVATAVGVFAGIFLHPAIVLLLVLGNAASVALALRCGYRAVQPEPLGNAAKAPDGKPVLPVIQIYPPKMVTEL</sequence>
<evidence type="ECO:0000313" key="3">
    <source>
        <dbReference type="EMBL" id="KAK8772191.1"/>
    </source>
</evidence>
<accession>A0AAQ4EBN9</accession>
<dbReference type="Proteomes" id="UP001321473">
    <property type="component" value="Unassembled WGS sequence"/>
</dbReference>
<organism evidence="3 4">
    <name type="scientific">Amblyomma americanum</name>
    <name type="common">Lone star tick</name>
    <dbReference type="NCBI Taxonomy" id="6943"/>
    <lineage>
        <taxon>Eukaryota</taxon>
        <taxon>Metazoa</taxon>
        <taxon>Ecdysozoa</taxon>
        <taxon>Arthropoda</taxon>
        <taxon>Chelicerata</taxon>
        <taxon>Arachnida</taxon>
        <taxon>Acari</taxon>
        <taxon>Parasitiformes</taxon>
        <taxon>Ixodida</taxon>
        <taxon>Ixodoidea</taxon>
        <taxon>Ixodidae</taxon>
        <taxon>Amblyomminae</taxon>
        <taxon>Amblyomma</taxon>
    </lineage>
</organism>
<keyword evidence="2" id="KW-0812">Transmembrane</keyword>
<feature type="transmembrane region" description="Helical" evidence="2">
    <location>
        <begin position="138"/>
        <end position="158"/>
    </location>
</feature>
<comment type="caution">
    <text evidence="3">The sequence shown here is derived from an EMBL/GenBank/DDBJ whole genome shotgun (WGS) entry which is preliminary data.</text>
</comment>
<proteinExistence type="predicted"/>
<evidence type="ECO:0000256" key="2">
    <source>
        <dbReference type="SAM" id="Phobius"/>
    </source>
</evidence>
<keyword evidence="4" id="KW-1185">Reference proteome</keyword>
<keyword evidence="2" id="KW-0472">Membrane</keyword>